<keyword evidence="4 5" id="KW-0472">Membrane</keyword>
<reference evidence="9" key="1">
    <citation type="submission" date="2016-06" db="UniProtKB">
        <authorList>
            <consortium name="WormBaseParasite"/>
        </authorList>
    </citation>
    <scope>IDENTIFICATION</scope>
</reference>
<protein>
    <submittedName>
        <fullName evidence="9">Ion_trans domain-containing protein</fullName>
    </submittedName>
</protein>
<dbReference type="Gene3D" id="1.10.287.70">
    <property type="match status" value="1"/>
</dbReference>
<dbReference type="PANTHER" id="PTHR46141">
    <property type="entry name" value="SODIUM LEAK CHANNEL NON-SELECTIVE PROTEIN"/>
    <property type="match status" value="1"/>
</dbReference>
<dbReference type="GO" id="GO:0032230">
    <property type="term" value="P:positive regulation of synaptic transmission, GABAergic"/>
    <property type="evidence" value="ECO:0007669"/>
    <property type="project" value="TreeGrafter"/>
</dbReference>
<evidence type="ECO:0000256" key="4">
    <source>
        <dbReference type="ARBA" id="ARBA00023136"/>
    </source>
</evidence>
<dbReference type="Gene3D" id="1.20.120.350">
    <property type="entry name" value="Voltage-gated potassium channels. Chain C"/>
    <property type="match status" value="1"/>
</dbReference>
<keyword evidence="8" id="KW-1185">Reference proteome</keyword>
<dbReference type="Proteomes" id="UP000271098">
    <property type="component" value="Unassembled WGS sequence"/>
</dbReference>
<gene>
    <name evidence="7" type="ORF">GPUH_LOCUS16600</name>
</gene>
<keyword evidence="3 5" id="KW-1133">Transmembrane helix</keyword>
<comment type="subcellular location">
    <subcellularLocation>
        <location evidence="1">Membrane</location>
        <topology evidence="1">Multi-pass membrane protein</topology>
    </subcellularLocation>
</comment>
<evidence type="ECO:0000256" key="5">
    <source>
        <dbReference type="SAM" id="Phobius"/>
    </source>
</evidence>
<feature type="transmembrane region" description="Helical" evidence="5">
    <location>
        <begin position="45"/>
        <end position="62"/>
    </location>
</feature>
<feature type="domain" description="Ion transport" evidence="6">
    <location>
        <begin position="6"/>
        <end position="135"/>
    </location>
</feature>
<dbReference type="SUPFAM" id="SSF81324">
    <property type="entry name" value="Voltage-gated potassium channels"/>
    <property type="match status" value="1"/>
</dbReference>
<dbReference type="WBParaSite" id="GPUH_0001662201-mRNA-1">
    <property type="protein sequence ID" value="GPUH_0001662201-mRNA-1"/>
    <property type="gene ID" value="GPUH_0001662201"/>
</dbReference>
<evidence type="ECO:0000313" key="9">
    <source>
        <dbReference type="WBParaSite" id="GPUH_0001662201-mRNA-1"/>
    </source>
</evidence>
<keyword evidence="2 5" id="KW-0812">Transmembrane</keyword>
<dbReference type="AlphaFoldDB" id="A0A183E6K9"/>
<dbReference type="GO" id="GO:0032224">
    <property type="term" value="P:positive regulation of synaptic transmission, cholinergic"/>
    <property type="evidence" value="ECO:0007669"/>
    <property type="project" value="TreeGrafter"/>
</dbReference>
<dbReference type="GO" id="GO:0005886">
    <property type="term" value="C:plasma membrane"/>
    <property type="evidence" value="ECO:0007669"/>
    <property type="project" value="TreeGrafter"/>
</dbReference>
<dbReference type="Pfam" id="PF00520">
    <property type="entry name" value="Ion_trans"/>
    <property type="match status" value="1"/>
</dbReference>
<sequence>MIKLNIHLKITDYLFVLFMTLELLVKILANGLFFTPKAAVRDFGGLMTIFIYVTSLAFLTCMPRHVEINSFNQLLLIFRAMRPLRIYTLVPHIRRVVVELFRGFREILLVTILLVVIMFIFASVGVQIVGGKLAACNDPDVGARVCLFSSICLFHKRKTYGKFACASYLSE</sequence>
<feature type="transmembrane region" description="Helical" evidence="5">
    <location>
        <begin position="12"/>
        <end position="33"/>
    </location>
</feature>
<reference evidence="7 8" key="2">
    <citation type="submission" date="2018-11" db="EMBL/GenBank/DDBJ databases">
        <authorList>
            <consortium name="Pathogen Informatics"/>
        </authorList>
    </citation>
    <scope>NUCLEOTIDE SEQUENCE [LARGE SCALE GENOMIC DNA]</scope>
</reference>
<dbReference type="InterPro" id="IPR027359">
    <property type="entry name" value="Volt_channel_dom_sf"/>
</dbReference>
<dbReference type="EMBL" id="UYRT01083979">
    <property type="protein sequence ID" value="VDN28195.1"/>
    <property type="molecule type" value="Genomic_DNA"/>
</dbReference>
<dbReference type="InterPro" id="IPR005821">
    <property type="entry name" value="Ion_trans_dom"/>
</dbReference>
<evidence type="ECO:0000256" key="3">
    <source>
        <dbReference type="ARBA" id="ARBA00022989"/>
    </source>
</evidence>
<name>A0A183E6K9_9BILA</name>
<evidence type="ECO:0000256" key="2">
    <source>
        <dbReference type="ARBA" id="ARBA00022692"/>
    </source>
</evidence>
<dbReference type="GO" id="GO:0005261">
    <property type="term" value="F:monoatomic cation channel activity"/>
    <property type="evidence" value="ECO:0007669"/>
    <property type="project" value="InterPro"/>
</dbReference>
<evidence type="ECO:0000313" key="8">
    <source>
        <dbReference type="Proteomes" id="UP000271098"/>
    </source>
</evidence>
<proteinExistence type="predicted"/>
<evidence type="ECO:0000313" key="7">
    <source>
        <dbReference type="EMBL" id="VDN28195.1"/>
    </source>
</evidence>
<dbReference type="OrthoDB" id="10069766at2759"/>
<evidence type="ECO:0000259" key="6">
    <source>
        <dbReference type="Pfam" id="PF00520"/>
    </source>
</evidence>
<dbReference type="PANTHER" id="PTHR46141:SF1">
    <property type="entry name" value="SODIUM LEAK CHANNEL NALCN"/>
    <property type="match status" value="1"/>
</dbReference>
<evidence type="ECO:0000256" key="1">
    <source>
        <dbReference type="ARBA" id="ARBA00004141"/>
    </source>
</evidence>
<organism evidence="9">
    <name type="scientific">Gongylonema pulchrum</name>
    <dbReference type="NCBI Taxonomy" id="637853"/>
    <lineage>
        <taxon>Eukaryota</taxon>
        <taxon>Metazoa</taxon>
        <taxon>Ecdysozoa</taxon>
        <taxon>Nematoda</taxon>
        <taxon>Chromadorea</taxon>
        <taxon>Rhabditida</taxon>
        <taxon>Spirurina</taxon>
        <taxon>Spiruromorpha</taxon>
        <taxon>Spiruroidea</taxon>
        <taxon>Gongylonematidae</taxon>
        <taxon>Gongylonema</taxon>
    </lineage>
</organism>
<dbReference type="InterPro" id="IPR028823">
    <property type="entry name" value="NALCN"/>
</dbReference>
<feature type="transmembrane region" description="Helical" evidence="5">
    <location>
        <begin position="107"/>
        <end position="129"/>
    </location>
</feature>
<accession>A0A183E6K9</accession>